<keyword evidence="2" id="KW-1185">Reference proteome</keyword>
<dbReference type="VEuPathDB" id="VectorBase:LOC119170295"/>
<evidence type="ECO:0000313" key="2">
    <source>
        <dbReference type="Proteomes" id="UP000821866"/>
    </source>
</evidence>
<organism evidence="1 2">
    <name type="scientific">Rhipicephalus microplus</name>
    <name type="common">Cattle tick</name>
    <name type="synonym">Boophilus microplus</name>
    <dbReference type="NCBI Taxonomy" id="6941"/>
    <lineage>
        <taxon>Eukaryota</taxon>
        <taxon>Metazoa</taxon>
        <taxon>Ecdysozoa</taxon>
        <taxon>Arthropoda</taxon>
        <taxon>Chelicerata</taxon>
        <taxon>Arachnida</taxon>
        <taxon>Acari</taxon>
        <taxon>Parasitiformes</taxon>
        <taxon>Ixodida</taxon>
        <taxon>Ixodoidea</taxon>
        <taxon>Ixodidae</taxon>
        <taxon>Rhipicephalinae</taxon>
        <taxon>Rhipicephalus</taxon>
        <taxon>Boophilus</taxon>
    </lineage>
</organism>
<dbReference type="Proteomes" id="UP000821866">
    <property type="component" value="Unassembled WGS sequence"/>
</dbReference>
<protein>
    <submittedName>
        <fullName evidence="1">Uncharacterized protein</fullName>
    </submittedName>
</protein>
<accession>A0A9J6DX56</accession>
<proteinExistence type="predicted"/>
<reference evidence="1" key="2">
    <citation type="submission" date="2021-09" db="EMBL/GenBank/DDBJ databases">
        <authorList>
            <person name="Jia N."/>
            <person name="Wang J."/>
            <person name="Shi W."/>
            <person name="Du L."/>
            <person name="Sun Y."/>
            <person name="Zhan W."/>
            <person name="Jiang J."/>
            <person name="Wang Q."/>
            <person name="Zhang B."/>
            <person name="Ji P."/>
            <person name="Sakyi L.B."/>
            <person name="Cui X."/>
            <person name="Yuan T."/>
            <person name="Jiang B."/>
            <person name="Yang W."/>
            <person name="Lam T.T.-Y."/>
            <person name="Chang Q."/>
            <person name="Ding S."/>
            <person name="Wang X."/>
            <person name="Zhu J."/>
            <person name="Ruan X."/>
            <person name="Zhao L."/>
            <person name="Wei J."/>
            <person name="Que T."/>
            <person name="Du C."/>
            <person name="Cheng J."/>
            <person name="Dai P."/>
            <person name="Han X."/>
            <person name="Huang E."/>
            <person name="Gao Y."/>
            <person name="Liu J."/>
            <person name="Shao H."/>
            <person name="Ye R."/>
            <person name="Li L."/>
            <person name="Wei W."/>
            <person name="Wang X."/>
            <person name="Wang C."/>
            <person name="Huo Q."/>
            <person name="Li W."/>
            <person name="Guo W."/>
            <person name="Chen H."/>
            <person name="Chen S."/>
            <person name="Zhou L."/>
            <person name="Zhou L."/>
            <person name="Ni X."/>
            <person name="Tian J."/>
            <person name="Zhou Y."/>
            <person name="Sheng Y."/>
            <person name="Liu T."/>
            <person name="Pan Y."/>
            <person name="Xia L."/>
            <person name="Li J."/>
            <person name="Zhao F."/>
            <person name="Cao W."/>
        </authorList>
    </citation>
    <scope>NUCLEOTIDE SEQUENCE</scope>
    <source>
        <strain evidence="1">Rmic-2018</strain>
        <tissue evidence="1">Larvae</tissue>
    </source>
</reference>
<sequence>MVNISWAAVTATCMRNCLSGADFVDVGPYAEPEASKQDHCGGDLWQRFVDSDLGERGKNESRVEAFDALEVEFAELQAHRISEDILSEERIDVQWSEVGRITSVDGEVKFGGASKVTLQLLGIPRSNAECLGGSTESPRRDSLERRDGTAAMLGGSRGPFAATLESAYSAAGGPLGAKGSQFYGALGTVAASPGPVGMLPQSLTPPPPSLNGSSSNLSLGTFGSRMMSAAPGAEAKYLVRNGPLSSVLGSSNALVPGRTLQRKGQESERVASLDLKLRRSLEPAGEYRSHQVMVVVCPKCLAVAPSPCVREDCPTSSARSLTPTHSVGAYI</sequence>
<evidence type="ECO:0000313" key="1">
    <source>
        <dbReference type="EMBL" id="KAH8026328.1"/>
    </source>
</evidence>
<reference evidence="1" key="1">
    <citation type="journal article" date="2020" name="Cell">
        <title>Large-Scale Comparative Analyses of Tick Genomes Elucidate Their Genetic Diversity and Vector Capacities.</title>
        <authorList>
            <consortium name="Tick Genome and Microbiome Consortium (TIGMIC)"/>
            <person name="Jia N."/>
            <person name="Wang J."/>
            <person name="Shi W."/>
            <person name="Du L."/>
            <person name="Sun Y."/>
            <person name="Zhan W."/>
            <person name="Jiang J.F."/>
            <person name="Wang Q."/>
            <person name="Zhang B."/>
            <person name="Ji P."/>
            <person name="Bell-Sakyi L."/>
            <person name="Cui X.M."/>
            <person name="Yuan T.T."/>
            <person name="Jiang B.G."/>
            <person name="Yang W.F."/>
            <person name="Lam T.T."/>
            <person name="Chang Q.C."/>
            <person name="Ding S.J."/>
            <person name="Wang X.J."/>
            <person name="Zhu J.G."/>
            <person name="Ruan X.D."/>
            <person name="Zhao L."/>
            <person name="Wei J.T."/>
            <person name="Ye R.Z."/>
            <person name="Que T.C."/>
            <person name="Du C.H."/>
            <person name="Zhou Y.H."/>
            <person name="Cheng J.X."/>
            <person name="Dai P.F."/>
            <person name="Guo W.B."/>
            <person name="Han X.H."/>
            <person name="Huang E.J."/>
            <person name="Li L.F."/>
            <person name="Wei W."/>
            <person name="Gao Y.C."/>
            <person name="Liu J.Z."/>
            <person name="Shao H.Z."/>
            <person name="Wang X."/>
            <person name="Wang C.C."/>
            <person name="Yang T.C."/>
            <person name="Huo Q.B."/>
            <person name="Li W."/>
            <person name="Chen H.Y."/>
            <person name="Chen S.E."/>
            <person name="Zhou L.G."/>
            <person name="Ni X.B."/>
            <person name="Tian J.H."/>
            <person name="Sheng Y."/>
            <person name="Liu T."/>
            <person name="Pan Y.S."/>
            <person name="Xia L.Y."/>
            <person name="Li J."/>
            <person name="Zhao F."/>
            <person name="Cao W.C."/>
        </authorList>
    </citation>
    <scope>NUCLEOTIDE SEQUENCE</scope>
    <source>
        <strain evidence="1">Rmic-2018</strain>
    </source>
</reference>
<gene>
    <name evidence="1" type="ORF">HPB51_019567</name>
</gene>
<dbReference type="AlphaFoldDB" id="A0A9J6DX56"/>
<dbReference type="EMBL" id="JABSTU010000007">
    <property type="protein sequence ID" value="KAH8026328.1"/>
    <property type="molecule type" value="Genomic_DNA"/>
</dbReference>
<name>A0A9J6DX56_RHIMP</name>
<comment type="caution">
    <text evidence="1">The sequence shown here is derived from an EMBL/GenBank/DDBJ whole genome shotgun (WGS) entry which is preliminary data.</text>
</comment>